<feature type="compositionally biased region" description="Acidic residues" evidence="2">
    <location>
        <begin position="307"/>
        <end position="326"/>
    </location>
</feature>
<comment type="caution">
    <text evidence="5">The sequence shown here is derived from an EMBL/GenBank/DDBJ whole genome shotgun (WGS) entry which is preliminary data.</text>
</comment>
<dbReference type="SUPFAM" id="SSF51197">
    <property type="entry name" value="Clavaminate synthase-like"/>
    <property type="match status" value="1"/>
</dbReference>
<feature type="compositionally biased region" description="Acidic residues" evidence="2">
    <location>
        <begin position="231"/>
        <end position="255"/>
    </location>
</feature>
<sequence>MSGDVQPRKRKDKRKKRDDDDSSSHGVHITKMGNDDVHLHVQHQHGTGGHWCAKIIFFSLMAVLLGLVGLIILENRGLEDVDTPLSESRYSNYFNGWVEEHRQEDEHDAHGSPEAALDDHDDDHDDEHDEEYEAQSAEEEADEEHEADEEDEEEEEEEDDNAAENVTAEEEEQEQDEDDDEEAEESLEPPQSAADDADEDEQEDEEDADDEIEESIEPPVSQSKTQSAWETAEEDDDVDGEDEEEADDDEDEEEPIVSQSQPQTTAEEEDDEDDDNDNDNDDDIDDEADQDNNEDVEESVEPAVESAVDEDGDDDDFDQQEPEEEAATTSSWLGSLAVKFGVGIALALVSRLVLIRNNPNTNEEQPPTPEAQMRRRLTIATAEDNIPDDVEDLPPLDDEEYSEEEIEIEEEIEVEVSDVDGSDDNVAINASYVPETFEQLSAMYRGGKVEPKAEAQTAPKPVTKPAPKPQPEPEPEPESDPEAEPETDPDIQGHTDIYVEYEDGDIEDYEHDESDEEEITDEEEDEISDVDDAELMSRLEAKYGRLPAKEYESDPDSDDPSWTQIKPKQPKADENADGDDLFEQELRKANAEMINENPAKALGAFNKLTHTYAHEPLAHLRRAQALEQLADKQRSNRLLHESIKSYKRYLAFDELIANESEFRAAGERCIEHLRFLGYLQQTVAIHELLIERYPEESVLRNQLSLSYLMANNFVRLQQVAAETLQRWPNDAVAQLHFGLAIKHLSGDYARALPYLAYAINSQEVGTQEAYFYVVLGETLQRLGRHKEALQLHQRGVHKQFFASVYQRSLYNEPGLRAQPFWQPAETGYGQQLEQLQQSWRAIRREALSLLNARGNFQPEAEQLRDTGNWQQFELFAQGRRQHANCQRAPLTCALLDQLPASTGCQRGQVKFSAMQAHTHVWPHCGPTNCRLRAHLTLVAPEPQLTSLRVADQQRTWREGDLFIFDDSFEHEVWHNGTQLRLVLILDLWHPDLSAAQRRSLSPI</sequence>
<keyword evidence="3" id="KW-1133">Transmembrane helix</keyword>
<evidence type="ECO:0000259" key="4">
    <source>
        <dbReference type="Pfam" id="PF05118"/>
    </source>
</evidence>
<evidence type="ECO:0000313" key="5">
    <source>
        <dbReference type="EMBL" id="KAH8370629.1"/>
    </source>
</evidence>
<feature type="compositionally biased region" description="Basic and acidic residues" evidence="2">
    <location>
        <begin position="102"/>
        <end position="111"/>
    </location>
</feature>
<feature type="compositionally biased region" description="Acidic residues" evidence="2">
    <location>
        <begin position="473"/>
        <end position="489"/>
    </location>
</feature>
<dbReference type="InterPro" id="IPR011990">
    <property type="entry name" value="TPR-like_helical_dom_sf"/>
</dbReference>
<feature type="compositionally biased region" description="Pro residues" evidence="2">
    <location>
        <begin position="462"/>
        <end position="472"/>
    </location>
</feature>
<feature type="compositionally biased region" description="Polar residues" evidence="2">
    <location>
        <begin position="220"/>
        <end position="229"/>
    </location>
</feature>
<dbReference type="Pfam" id="PF05118">
    <property type="entry name" value="Asp_Arg_Hydrox"/>
    <property type="match status" value="1"/>
</dbReference>
<protein>
    <recommendedName>
        <fullName evidence="4">Aspartyl/asparaginy/proline hydroxylase domain-containing protein</fullName>
    </recommendedName>
</protein>
<comment type="similarity">
    <text evidence="1">Belongs to the aspartyl/asparaginyl beta-hydroxylase family.</text>
</comment>
<feature type="region of interest" description="Disordered" evidence="2">
    <location>
        <begin position="444"/>
        <end position="578"/>
    </location>
</feature>
<keyword evidence="3" id="KW-0472">Membrane</keyword>
<feature type="compositionally biased region" description="Acidic residues" evidence="2">
    <location>
        <begin position="499"/>
        <end position="534"/>
    </location>
</feature>
<evidence type="ECO:0000256" key="3">
    <source>
        <dbReference type="SAM" id="Phobius"/>
    </source>
</evidence>
<feature type="compositionally biased region" description="Acidic residues" evidence="2">
    <location>
        <begin position="195"/>
        <end position="216"/>
    </location>
</feature>
<dbReference type="Proteomes" id="UP001200034">
    <property type="component" value="Unassembled WGS sequence"/>
</dbReference>
<name>A0AAD4JZ85_9MUSC</name>
<feature type="transmembrane region" description="Helical" evidence="3">
    <location>
        <begin position="51"/>
        <end position="73"/>
    </location>
</feature>
<dbReference type="Gene3D" id="2.60.120.330">
    <property type="entry name" value="B-lactam Antibiotic, Isopenicillin N Synthase, Chain"/>
    <property type="match status" value="1"/>
</dbReference>
<evidence type="ECO:0000256" key="1">
    <source>
        <dbReference type="ARBA" id="ARBA00007730"/>
    </source>
</evidence>
<dbReference type="AlphaFoldDB" id="A0AAD4JZ85"/>
<dbReference type="Gene3D" id="1.25.40.10">
    <property type="entry name" value="Tetratricopeptide repeat domain"/>
    <property type="match status" value="1"/>
</dbReference>
<feature type="region of interest" description="Disordered" evidence="2">
    <location>
        <begin position="1"/>
        <end position="30"/>
    </location>
</feature>
<proteinExistence type="inferred from homology"/>
<dbReference type="GO" id="GO:0005783">
    <property type="term" value="C:endoplasmic reticulum"/>
    <property type="evidence" value="ECO:0007669"/>
    <property type="project" value="TreeGrafter"/>
</dbReference>
<keyword evidence="6" id="KW-1185">Reference proteome</keyword>
<feature type="compositionally biased region" description="Acidic residues" evidence="2">
    <location>
        <begin position="266"/>
        <end position="300"/>
    </location>
</feature>
<dbReference type="PANTHER" id="PTHR12366:SF29">
    <property type="entry name" value="ASPARTYL BETA-HYDROXYLASE, ISOFORM L"/>
    <property type="match status" value="1"/>
</dbReference>
<accession>A0AAD4JZ85</accession>
<dbReference type="InterPro" id="IPR007803">
    <property type="entry name" value="Asp/Arg/Pro-Hydrxlase"/>
</dbReference>
<feature type="domain" description="Aspartyl/asparaginy/proline hydroxylase" evidence="4">
    <location>
        <begin position="837"/>
        <end position="990"/>
    </location>
</feature>
<feature type="compositionally biased region" description="Basic and acidic residues" evidence="2">
    <location>
        <begin position="535"/>
        <end position="552"/>
    </location>
</feature>
<dbReference type="InterPro" id="IPR039038">
    <property type="entry name" value="ASPH"/>
</dbReference>
<dbReference type="InterPro" id="IPR027443">
    <property type="entry name" value="IPNS-like_sf"/>
</dbReference>
<gene>
    <name evidence="5" type="ORF">KR093_004381</name>
</gene>
<reference evidence="5" key="1">
    <citation type="journal article" date="2021" name="Mol. Ecol. Resour.">
        <title>Phylogenomic analyses of the genus Drosophila reveals genomic signals of climate adaptation.</title>
        <authorList>
            <person name="Li F."/>
            <person name="Rane R.V."/>
            <person name="Luria V."/>
            <person name="Xiong Z."/>
            <person name="Chen J."/>
            <person name="Li Z."/>
            <person name="Catullo R.A."/>
            <person name="Griffin P.C."/>
            <person name="Schiffer M."/>
            <person name="Pearce S."/>
            <person name="Lee S.F."/>
            <person name="McElroy K."/>
            <person name="Stocker A."/>
            <person name="Shirriffs J."/>
            <person name="Cockerell F."/>
            <person name="Coppin C."/>
            <person name="Sgro C.M."/>
            <person name="Karger A."/>
            <person name="Cain J.W."/>
            <person name="Weber J.A."/>
            <person name="Santpere G."/>
            <person name="Kirschner M.W."/>
            <person name="Hoffmann A.A."/>
            <person name="Oakeshott J.G."/>
            <person name="Zhang G."/>
        </authorList>
    </citation>
    <scope>NUCLEOTIDE SEQUENCE</scope>
    <source>
        <strain evidence="5">BGI-SZ-2011g</strain>
    </source>
</reference>
<feature type="region of interest" description="Disordered" evidence="2">
    <location>
        <begin position="358"/>
        <end position="405"/>
    </location>
</feature>
<feature type="compositionally biased region" description="Acidic residues" evidence="2">
    <location>
        <begin position="119"/>
        <end position="187"/>
    </location>
</feature>
<dbReference type="SUPFAM" id="SSF48452">
    <property type="entry name" value="TPR-like"/>
    <property type="match status" value="1"/>
</dbReference>
<dbReference type="PANTHER" id="PTHR12366">
    <property type="entry name" value="ASPARTYL/ASPARAGINYL BETA-HYDROXYLASE"/>
    <property type="match status" value="1"/>
</dbReference>
<dbReference type="GO" id="GO:0062101">
    <property type="term" value="F:peptidyl-aspartic acid 3-dioxygenase activity"/>
    <property type="evidence" value="ECO:0007669"/>
    <property type="project" value="InterPro"/>
</dbReference>
<organism evidence="5 6">
    <name type="scientific">Drosophila rubida</name>
    <dbReference type="NCBI Taxonomy" id="30044"/>
    <lineage>
        <taxon>Eukaryota</taxon>
        <taxon>Metazoa</taxon>
        <taxon>Ecdysozoa</taxon>
        <taxon>Arthropoda</taxon>
        <taxon>Hexapoda</taxon>
        <taxon>Insecta</taxon>
        <taxon>Pterygota</taxon>
        <taxon>Neoptera</taxon>
        <taxon>Endopterygota</taxon>
        <taxon>Diptera</taxon>
        <taxon>Brachycera</taxon>
        <taxon>Muscomorpha</taxon>
        <taxon>Ephydroidea</taxon>
        <taxon>Drosophilidae</taxon>
        <taxon>Drosophila</taxon>
    </lineage>
</organism>
<evidence type="ECO:0000256" key="2">
    <source>
        <dbReference type="SAM" id="MobiDB-lite"/>
    </source>
</evidence>
<dbReference type="EMBL" id="JAJJHW010002585">
    <property type="protein sequence ID" value="KAH8370629.1"/>
    <property type="molecule type" value="Genomic_DNA"/>
</dbReference>
<evidence type="ECO:0000313" key="6">
    <source>
        <dbReference type="Proteomes" id="UP001200034"/>
    </source>
</evidence>
<feature type="compositionally biased region" description="Acidic residues" evidence="2">
    <location>
        <begin position="385"/>
        <end position="405"/>
    </location>
</feature>
<feature type="region of interest" description="Disordered" evidence="2">
    <location>
        <begin position="102"/>
        <end position="334"/>
    </location>
</feature>
<keyword evidence="3" id="KW-0812">Transmembrane</keyword>